<sequence length="292" mass="31207">MASLKQMRSFLASKGVNVQALLEKPEILSAYDDCLKGLGSFHRFEKNVGGLDSIVITNSPKPQALVAIFHGFGANGADLAPLSDYFLRESKRAGVPMAAVVPDAPLDMGGGSRAWWIIDLMRLQSLIMSMKFDEIKKDVPQGLTEARGSAAACVAAACAMWNLPMSRVALGGFSQGSMVAVDAVLHMKEKPASLGIWSGCLIAEDVWSSKMKETGGGEALSKTSVVQSHGKQDMVLPYMAGQWLKEFLNGCGVQHEFLDFNGAHGCFPPAVERQATLFADQVARDLKAAEGG</sequence>
<dbReference type="VEuPathDB" id="CryptoDB:Cvel_24408"/>
<reference evidence="4" key="1">
    <citation type="submission" date="2014-11" db="EMBL/GenBank/DDBJ databases">
        <authorList>
            <person name="Otto D Thomas"/>
            <person name="Naeem Raeece"/>
        </authorList>
    </citation>
    <scope>NUCLEOTIDE SEQUENCE</scope>
</reference>
<evidence type="ECO:0000256" key="2">
    <source>
        <dbReference type="ARBA" id="ARBA00022801"/>
    </source>
</evidence>
<dbReference type="InterPro" id="IPR029058">
    <property type="entry name" value="AB_hydrolase_fold"/>
</dbReference>
<protein>
    <recommendedName>
        <fullName evidence="3">Phospholipase/carboxylesterase/thioesterase domain-containing protein</fullName>
    </recommendedName>
</protein>
<dbReference type="Pfam" id="PF02230">
    <property type="entry name" value="Abhydrolase_2"/>
    <property type="match status" value="1"/>
</dbReference>
<organism evidence="4">
    <name type="scientific">Chromera velia CCMP2878</name>
    <dbReference type="NCBI Taxonomy" id="1169474"/>
    <lineage>
        <taxon>Eukaryota</taxon>
        <taxon>Sar</taxon>
        <taxon>Alveolata</taxon>
        <taxon>Colpodellida</taxon>
        <taxon>Chromeraceae</taxon>
        <taxon>Chromera</taxon>
    </lineage>
</organism>
<evidence type="ECO:0000259" key="3">
    <source>
        <dbReference type="Pfam" id="PF02230"/>
    </source>
</evidence>
<dbReference type="PANTHER" id="PTHR10655">
    <property type="entry name" value="LYSOPHOSPHOLIPASE-RELATED"/>
    <property type="match status" value="1"/>
</dbReference>
<keyword evidence="2" id="KW-0378">Hydrolase</keyword>
<gene>
    <name evidence="4" type="ORF">Cvel_24408</name>
</gene>
<proteinExistence type="inferred from homology"/>
<dbReference type="GO" id="GO:0016787">
    <property type="term" value="F:hydrolase activity"/>
    <property type="evidence" value="ECO:0007669"/>
    <property type="project" value="UniProtKB-KW"/>
</dbReference>
<name>A0A0G4H2F0_9ALVE</name>
<comment type="similarity">
    <text evidence="1">Belongs to the AB hydrolase superfamily. AB hydrolase 2 family.</text>
</comment>
<accession>A0A0G4H2F0</accession>
<evidence type="ECO:0000256" key="1">
    <source>
        <dbReference type="ARBA" id="ARBA00006499"/>
    </source>
</evidence>
<feature type="domain" description="Phospholipase/carboxylesterase/thioesterase" evidence="3">
    <location>
        <begin position="54"/>
        <end position="264"/>
    </location>
</feature>
<dbReference type="PANTHER" id="PTHR10655:SF17">
    <property type="entry name" value="LYSOPHOSPHOLIPASE-LIKE PROTEIN 1"/>
    <property type="match status" value="1"/>
</dbReference>
<evidence type="ECO:0000313" key="4">
    <source>
        <dbReference type="EMBL" id="CEM37769.1"/>
    </source>
</evidence>
<dbReference type="AlphaFoldDB" id="A0A0G4H2F0"/>
<dbReference type="InterPro" id="IPR050565">
    <property type="entry name" value="LYPA1-2/EST-like"/>
</dbReference>
<dbReference type="EMBL" id="CDMZ01001803">
    <property type="protein sequence ID" value="CEM37769.1"/>
    <property type="molecule type" value="Genomic_DNA"/>
</dbReference>
<dbReference type="SUPFAM" id="SSF53474">
    <property type="entry name" value="alpha/beta-Hydrolases"/>
    <property type="match status" value="1"/>
</dbReference>
<dbReference type="Gene3D" id="3.40.50.1820">
    <property type="entry name" value="alpha/beta hydrolase"/>
    <property type="match status" value="1"/>
</dbReference>
<dbReference type="InterPro" id="IPR003140">
    <property type="entry name" value="PLipase/COase/thioEstase"/>
</dbReference>